<evidence type="ECO:0000313" key="2">
    <source>
        <dbReference type="Proteomes" id="UP001317779"/>
    </source>
</evidence>
<evidence type="ECO:0000313" key="1">
    <source>
        <dbReference type="EMBL" id="BDV29836.1"/>
    </source>
</evidence>
<organism evidence="1 2">
    <name type="scientific">Microbacterium terricola</name>
    <dbReference type="NCBI Taxonomy" id="344163"/>
    <lineage>
        <taxon>Bacteria</taxon>
        <taxon>Bacillati</taxon>
        <taxon>Actinomycetota</taxon>
        <taxon>Actinomycetes</taxon>
        <taxon>Micrococcales</taxon>
        <taxon>Microbacteriaceae</taxon>
        <taxon>Microbacterium</taxon>
    </lineage>
</organism>
<proteinExistence type="predicted"/>
<accession>A0ABM8DWF3</accession>
<keyword evidence="2" id="KW-1185">Reference proteome</keyword>
<reference evidence="1 2" key="1">
    <citation type="submission" date="2022-12" db="EMBL/GenBank/DDBJ databases">
        <title>Microbacterium terricola strain KV-448 chromosome, complete genome.</title>
        <authorList>
            <person name="Oshima T."/>
            <person name="Moriya T."/>
            <person name="Bessho Y."/>
        </authorList>
    </citation>
    <scope>NUCLEOTIDE SEQUENCE [LARGE SCALE GENOMIC DNA]</scope>
    <source>
        <strain evidence="1 2">KV-448</strain>
    </source>
</reference>
<protein>
    <submittedName>
        <fullName evidence="1">Uncharacterized protein</fullName>
    </submittedName>
</protein>
<dbReference type="RefSeq" id="WP_263796324.1">
    <property type="nucleotide sequence ID" value="NZ_AP027141.1"/>
</dbReference>
<dbReference type="Proteomes" id="UP001317779">
    <property type="component" value="Chromosome"/>
</dbReference>
<name>A0ABM8DWF3_9MICO</name>
<dbReference type="EMBL" id="AP027141">
    <property type="protein sequence ID" value="BDV29836.1"/>
    <property type="molecule type" value="Genomic_DNA"/>
</dbReference>
<sequence length="84" mass="9318">MDRTELSAVRWEAIVADLRRRDIDGEPLLVSVEAVTWPDGSLGCPRPGRSYTHALVPGMRVVVSVGGETYDYRFGRSDSPRLCP</sequence>
<gene>
    <name evidence="1" type="ORF">Microterr_04960</name>
</gene>